<dbReference type="PANTHER" id="PTHR12606:SF136">
    <property type="entry name" value="ULP1 PROTEASE FAMILY PROTEIN"/>
    <property type="match status" value="1"/>
</dbReference>
<keyword evidence="6" id="KW-1185">Reference proteome</keyword>
<dbReference type="Pfam" id="PF02902">
    <property type="entry name" value="Peptidase_C48"/>
    <property type="match status" value="1"/>
</dbReference>
<dbReference type="PROSITE" id="PS50600">
    <property type="entry name" value="ULP_PROTEASE"/>
    <property type="match status" value="1"/>
</dbReference>
<keyword evidence="2" id="KW-0645">Protease</keyword>
<sequence length="151" mass="17868">MAYIDRSHSNYPLKWREVEAVYLPFNVNGNYWVMICIDFVEGEIVVWDSLRAITLDASLEEQLEVMRTVIPSLLHKSQVIAVHPNLPMIPWRIRRVTSAPQQFGSRDCDIFCVKYFEYDVTGTSLETLRQNNMPYFRRQFAFQLWSNKAVW</sequence>
<reference evidence="7" key="1">
    <citation type="submission" date="2025-08" db="UniProtKB">
        <authorList>
            <consortium name="RefSeq"/>
        </authorList>
    </citation>
    <scope>IDENTIFICATION</scope>
    <source>
        <strain evidence="7">OHB3-1</strain>
    </source>
</reference>
<organism evidence="6 7">
    <name type="scientific">Momordica charantia</name>
    <name type="common">Bitter gourd</name>
    <name type="synonym">Balsam pear</name>
    <dbReference type="NCBI Taxonomy" id="3673"/>
    <lineage>
        <taxon>Eukaryota</taxon>
        <taxon>Viridiplantae</taxon>
        <taxon>Streptophyta</taxon>
        <taxon>Embryophyta</taxon>
        <taxon>Tracheophyta</taxon>
        <taxon>Spermatophyta</taxon>
        <taxon>Magnoliopsida</taxon>
        <taxon>eudicotyledons</taxon>
        <taxon>Gunneridae</taxon>
        <taxon>Pentapetalae</taxon>
        <taxon>rosids</taxon>
        <taxon>fabids</taxon>
        <taxon>Cucurbitales</taxon>
        <taxon>Cucurbitaceae</taxon>
        <taxon>Momordiceae</taxon>
        <taxon>Momordica</taxon>
    </lineage>
</organism>
<dbReference type="Proteomes" id="UP000504603">
    <property type="component" value="Unplaced"/>
</dbReference>
<dbReference type="InterPro" id="IPR038765">
    <property type="entry name" value="Papain-like_cys_pep_sf"/>
</dbReference>
<dbReference type="KEGG" id="mcha:111012067"/>
<dbReference type="GO" id="GO:0016926">
    <property type="term" value="P:protein desumoylation"/>
    <property type="evidence" value="ECO:0007669"/>
    <property type="project" value="TreeGrafter"/>
</dbReference>
<evidence type="ECO:0000313" key="6">
    <source>
        <dbReference type="Proteomes" id="UP000504603"/>
    </source>
</evidence>
<name>A0A6J1CJT2_MOMCH</name>
<gene>
    <name evidence="7" type="primary">LOC111012067</name>
</gene>
<keyword evidence="3" id="KW-0378">Hydrolase</keyword>
<dbReference type="GO" id="GO:0006508">
    <property type="term" value="P:proteolysis"/>
    <property type="evidence" value="ECO:0007669"/>
    <property type="project" value="UniProtKB-KW"/>
</dbReference>
<feature type="domain" description="Ubiquitin-like protease family profile" evidence="5">
    <location>
        <begin position="1"/>
        <end position="119"/>
    </location>
</feature>
<evidence type="ECO:0000256" key="1">
    <source>
        <dbReference type="ARBA" id="ARBA00005234"/>
    </source>
</evidence>
<keyword evidence="4" id="KW-0788">Thiol protease</keyword>
<evidence type="ECO:0000256" key="3">
    <source>
        <dbReference type="ARBA" id="ARBA00022801"/>
    </source>
</evidence>
<dbReference type="SUPFAM" id="SSF54001">
    <property type="entry name" value="Cysteine proteinases"/>
    <property type="match status" value="1"/>
</dbReference>
<evidence type="ECO:0000313" key="7">
    <source>
        <dbReference type="RefSeq" id="XP_022141784.1"/>
    </source>
</evidence>
<evidence type="ECO:0000256" key="2">
    <source>
        <dbReference type="ARBA" id="ARBA00022670"/>
    </source>
</evidence>
<dbReference type="OrthoDB" id="1680482at2759"/>
<proteinExistence type="inferred from homology"/>
<dbReference type="RefSeq" id="XP_022141784.1">
    <property type="nucleotide sequence ID" value="XM_022286092.1"/>
</dbReference>
<evidence type="ECO:0000256" key="4">
    <source>
        <dbReference type="ARBA" id="ARBA00022807"/>
    </source>
</evidence>
<evidence type="ECO:0000259" key="5">
    <source>
        <dbReference type="PROSITE" id="PS50600"/>
    </source>
</evidence>
<dbReference type="PANTHER" id="PTHR12606">
    <property type="entry name" value="SENTRIN/SUMO-SPECIFIC PROTEASE"/>
    <property type="match status" value="1"/>
</dbReference>
<dbReference type="Gene3D" id="3.40.395.10">
    <property type="entry name" value="Adenoviral Proteinase, Chain A"/>
    <property type="match status" value="1"/>
</dbReference>
<dbReference type="GeneID" id="111012067"/>
<dbReference type="AlphaFoldDB" id="A0A6J1CJT2"/>
<accession>A0A6J1CJT2</accession>
<dbReference type="GO" id="GO:0005634">
    <property type="term" value="C:nucleus"/>
    <property type="evidence" value="ECO:0007669"/>
    <property type="project" value="TreeGrafter"/>
</dbReference>
<dbReference type="InterPro" id="IPR003653">
    <property type="entry name" value="Peptidase_C48_C"/>
</dbReference>
<protein>
    <submittedName>
        <fullName evidence="7">Uncharacterized protein LOC111012067</fullName>
    </submittedName>
</protein>
<comment type="similarity">
    <text evidence="1">Belongs to the peptidase C48 family.</text>
</comment>
<dbReference type="GO" id="GO:0016929">
    <property type="term" value="F:deSUMOylase activity"/>
    <property type="evidence" value="ECO:0007669"/>
    <property type="project" value="TreeGrafter"/>
</dbReference>